<sequence length="255" mass="30614">MASFQDIMQNYFNENTLIYHVPSKEELLSFDTLIVRLPYNQYIDHEYIRFIFEINLQFGIIEQIDQALKTWNDKSSQIVYIIKFSKIFRDSSSYMNACYNLLNWGYYDMCIIFAENGLNSTVRVFYDKMIGNAEKKIVDDVVECNVIESDIVERLKQIKTDIQENYEQFESIIESDINHLDDKTSLLIRELEETKKELTETQRVVEDLKDQLKWMHKLFYHKVKVLESDLRDDFKEFVETEITNKNKINKSRVRR</sequence>
<dbReference type="EMBL" id="MN739552">
    <property type="protein sequence ID" value="QHT12907.1"/>
    <property type="molecule type" value="Genomic_DNA"/>
</dbReference>
<reference evidence="2" key="1">
    <citation type="journal article" date="2020" name="Nature">
        <title>Giant virus diversity and host interactions through global metagenomics.</title>
        <authorList>
            <person name="Schulz F."/>
            <person name="Roux S."/>
            <person name="Paez-Espino D."/>
            <person name="Jungbluth S."/>
            <person name="Walsh D.A."/>
            <person name="Denef V.J."/>
            <person name="McMahon K.D."/>
            <person name="Konstantinidis K.T."/>
            <person name="Eloe-Fadrosh E.A."/>
            <person name="Kyrpides N.C."/>
            <person name="Woyke T."/>
        </authorList>
    </citation>
    <scope>NUCLEOTIDE SEQUENCE</scope>
    <source>
        <strain evidence="2">GVMAG-M-3300023174-130</strain>
    </source>
</reference>
<name>A0A6C0D8R6_9ZZZZ</name>
<dbReference type="AlphaFoldDB" id="A0A6C0D8R6"/>
<organism evidence="2">
    <name type="scientific">viral metagenome</name>
    <dbReference type="NCBI Taxonomy" id="1070528"/>
    <lineage>
        <taxon>unclassified sequences</taxon>
        <taxon>metagenomes</taxon>
        <taxon>organismal metagenomes</taxon>
    </lineage>
</organism>
<accession>A0A6C0D8R6</accession>
<evidence type="ECO:0000256" key="1">
    <source>
        <dbReference type="SAM" id="Coils"/>
    </source>
</evidence>
<evidence type="ECO:0000313" key="2">
    <source>
        <dbReference type="EMBL" id="QHT12907.1"/>
    </source>
</evidence>
<protein>
    <submittedName>
        <fullName evidence="2">Uncharacterized protein</fullName>
    </submittedName>
</protein>
<keyword evidence="1" id="KW-0175">Coiled coil</keyword>
<feature type="coiled-coil region" evidence="1">
    <location>
        <begin position="152"/>
        <end position="211"/>
    </location>
</feature>
<proteinExistence type="predicted"/>